<evidence type="ECO:0000256" key="2">
    <source>
        <dbReference type="ARBA" id="ARBA00022801"/>
    </source>
</evidence>
<dbReference type="SUPFAM" id="SSF75005">
    <property type="entry name" value="Arabinanase/levansucrase/invertase"/>
    <property type="match status" value="2"/>
</dbReference>
<reference evidence="5 6" key="1">
    <citation type="submission" date="2023-09" db="EMBL/GenBank/DDBJ databases">
        <authorList>
            <person name="Rey-Velasco X."/>
        </authorList>
    </citation>
    <scope>NUCLEOTIDE SEQUENCE [LARGE SCALE GENOMIC DNA]</scope>
    <source>
        <strain evidence="5 6">W311</strain>
    </source>
</reference>
<dbReference type="Gene3D" id="2.115.10.20">
    <property type="entry name" value="Glycosyl hydrolase domain, family 43"/>
    <property type="match status" value="3"/>
</dbReference>
<dbReference type="PANTHER" id="PTHR35279:SF1">
    <property type="entry name" value="ARABINANASE_LEVANSUCRASE_INVERTASE"/>
    <property type="match status" value="1"/>
</dbReference>
<dbReference type="RefSeq" id="WP_313916179.1">
    <property type="nucleotide sequence ID" value="NZ_CP135076.1"/>
</dbReference>
<gene>
    <name evidence="5" type="ORF">RPR59_02095</name>
</gene>
<dbReference type="InterPro" id="IPR023296">
    <property type="entry name" value="Glyco_hydro_beta-prop_sf"/>
</dbReference>
<dbReference type="Proteomes" id="UP001302249">
    <property type="component" value="Chromosome"/>
</dbReference>
<dbReference type="PROSITE" id="PS51318">
    <property type="entry name" value="TAT"/>
    <property type="match status" value="1"/>
</dbReference>
<sequence>MNLLDYMPSRRRFLIGSAMAGGAAMVAGCARGAGGGPGGSGDPIAAYRTPYKYGQLVLEGSHREGAFDQKAVDCPFVFYHDGRFNLLYTGWDGTGYQTGRAVSDDLVNWTRAGIMLARDPNDPVTRYNISCASILRENELYSPGRLIRVDGRYLAAWHAYPSPGYEQGAAVIGLAWSDDLVNWERTDPILRAEDGADWERGGLYKPYIVKDGDTYLLYYNAKTTGNPWKEQTGLATSKDLKTWTRYPGNPIIRNGEPGVSGDSWFASDPVVYTHQGEWSLFYFGRAKDGKCREYLALGDDPLHFDKVAEPLIDIGAPGSIDEHFAHKPSLVYHDGALYHFYTAVSGKYPDDLRGITVARSKPW</sequence>
<accession>A0ABZ0B9M5</accession>
<protein>
    <submittedName>
        <fullName evidence="5">Family 43 glycosylhydrolase</fullName>
    </submittedName>
</protein>
<evidence type="ECO:0000259" key="4">
    <source>
        <dbReference type="Pfam" id="PF00251"/>
    </source>
</evidence>
<keyword evidence="3" id="KW-0326">Glycosidase</keyword>
<proteinExistence type="inferred from homology"/>
<dbReference type="InterPro" id="IPR013148">
    <property type="entry name" value="Glyco_hydro_32_N"/>
</dbReference>
<evidence type="ECO:0000313" key="5">
    <source>
        <dbReference type="EMBL" id="WNO54073.1"/>
    </source>
</evidence>
<organism evidence="5 6">
    <name type="scientific">Stakelama saccharophila</name>
    <dbReference type="NCBI Taxonomy" id="3075605"/>
    <lineage>
        <taxon>Bacteria</taxon>
        <taxon>Pseudomonadati</taxon>
        <taxon>Pseudomonadota</taxon>
        <taxon>Alphaproteobacteria</taxon>
        <taxon>Sphingomonadales</taxon>
        <taxon>Sphingomonadaceae</taxon>
        <taxon>Stakelama</taxon>
    </lineage>
</organism>
<name>A0ABZ0B9M5_9SPHN</name>
<evidence type="ECO:0000313" key="6">
    <source>
        <dbReference type="Proteomes" id="UP001302249"/>
    </source>
</evidence>
<dbReference type="PANTHER" id="PTHR35279">
    <property type="match status" value="1"/>
</dbReference>
<comment type="similarity">
    <text evidence="1">Belongs to the glycosyl hydrolase 32 family.</text>
</comment>
<evidence type="ECO:0000256" key="3">
    <source>
        <dbReference type="ARBA" id="ARBA00023295"/>
    </source>
</evidence>
<dbReference type="InterPro" id="IPR006311">
    <property type="entry name" value="TAT_signal"/>
</dbReference>
<feature type="domain" description="Glycosyl hydrolase family 32 N-terminal" evidence="4">
    <location>
        <begin position="143"/>
        <end position="287"/>
    </location>
</feature>
<keyword evidence="2" id="KW-0378">Hydrolase</keyword>
<evidence type="ECO:0000256" key="1">
    <source>
        <dbReference type="ARBA" id="ARBA00009902"/>
    </source>
</evidence>
<dbReference type="EMBL" id="CP135076">
    <property type="protein sequence ID" value="WNO54073.1"/>
    <property type="molecule type" value="Genomic_DNA"/>
</dbReference>
<keyword evidence="6" id="KW-1185">Reference proteome</keyword>
<dbReference type="Pfam" id="PF00251">
    <property type="entry name" value="Glyco_hydro_32N"/>
    <property type="match status" value="1"/>
</dbReference>